<evidence type="ECO:0000313" key="4">
    <source>
        <dbReference type="Proteomes" id="UP000325289"/>
    </source>
</evidence>
<organism evidence="3 4">
    <name type="scientific">Roseivivax sediminis</name>
    <dbReference type="NCBI Taxonomy" id="936889"/>
    <lineage>
        <taxon>Bacteria</taxon>
        <taxon>Pseudomonadati</taxon>
        <taxon>Pseudomonadota</taxon>
        <taxon>Alphaproteobacteria</taxon>
        <taxon>Rhodobacterales</taxon>
        <taxon>Roseobacteraceae</taxon>
        <taxon>Roseivivax</taxon>
    </lineage>
</organism>
<dbReference type="InterPro" id="IPR013099">
    <property type="entry name" value="K_chnl_dom"/>
</dbReference>
<accession>A0A1I1WQA4</accession>
<dbReference type="AlphaFoldDB" id="A0A1I1WQA4"/>
<keyword evidence="1" id="KW-0472">Membrane</keyword>
<dbReference type="RefSeq" id="WP_149755585.1">
    <property type="nucleotide sequence ID" value="NZ_FOMS01000005.1"/>
</dbReference>
<evidence type="ECO:0000256" key="1">
    <source>
        <dbReference type="SAM" id="Phobius"/>
    </source>
</evidence>
<protein>
    <submittedName>
        <fullName evidence="3">Ion channel</fullName>
    </submittedName>
</protein>
<dbReference type="EMBL" id="FOMS01000005">
    <property type="protein sequence ID" value="SFD97316.1"/>
    <property type="molecule type" value="Genomic_DNA"/>
</dbReference>
<sequence>MTLAAIAIGVGLVALVGLVHHYALYSLGRAAPRPDSSSTLAIQSTFIGLLLLHVAEILGLAAANRWLLGWDGLGGPASAPLSWADLIYLTGVNFTTLGYTQIELAGDIRIVTMLQSLGGFMILTWSATYLFTVCQRNWRRAENE</sequence>
<name>A0A1I1WQA4_9RHOB</name>
<evidence type="ECO:0000259" key="2">
    <source>
        <dbReference type="Pfam" id="PF07885"/>
    </source>
</evidence>
<reference evidence="3 4" key="1">
    <citation type="submission" date="2016-10" db="EMBL/GenBank/DDBJ databases">
        <authorList>
            <person name="Varghese N."/>
            <person name="Submissions S."/>
        </authorList>
    </citation>
    <scope>NUCLEOTIDE SEQUENCE [LARGE SCALE GENOMIC DNA]</scope>
    <source>
        <strain evidence="4">YIM D21,KCTC 23444,ACCC 10710</strain>
    </source>
</reference>
<feature type="domain" description="Potassium channel" evidence="2">
    <location>
        <begin position="79"/>
        <end position="135"/>
    </location>
</feature>
<keyword evidence="1" id="KW-1133">Transmembrane helix</keyword>
<keyword evidence="1" id="KW-0812">Transmembrane</keyword>
<dbReference type="OrthoDB" id="2974133at2"/>
<gene>
    <name evidence="3" type="ORF">SAMN04515678_10539</name>
</gene>
<evidence type="ECO:0000313" key="3">
    <source>
        <dbReference type="EMBL" id="SFD97316.1"/>
    </source>
</evidence>
<keyword evidence="4" id="KW-1185">Reference proteome</keyword>
<proteinExistence type="predicted"/>
<feature type="transmembrane region" description="Helical" evidence="1">
    <location>
        <begin position="108"/>
        <end position="131"/>
    </location>
</feature>
<dbReference type="Proteomes" id="UP000325289">
    <property type="component" value="Unassembled WGS sequence"/>
</dbReference>
<dbReference type="SUPFAM" id="SSF81324">
    <property type="entry name" value="Voltage-gated potassium channels"/>
    <property type="match status" value="1"/>
</dbReference>
<feature type="transmembrane region" description="Helical" evidence="1">
    <location>
        <begin position="40"/>
        <end position="62"/>
    </location>
</feature>
<dbReference type="Pfam" id="PF07885">
    <property type="entry name" value="Ion_trans_2"/>
    <property type="match status" value="1"/>
</dbReference>